<evidence type="ECO:0000313" key="4">
    <source>
        <dbReference type="Proteomes" id="UP001596250"/>
    </source>
</evidence>
<keyword evidence="1" id="KW-0067">ATP-binding</keyword>
<reference evidence="4" key="1">
    <citation type="journal article" date="2019" name="Int. J. Syst. Evol. Microbiol.">
        <title>The Global Catalogue of Microorganisms (GCM) 10K type strain sequencing project: providing services to taxonomists for standard genome sequencing and annotation.</title>
        <authorList>
            <consortium name="The Broad Institute Genomics Platform"/>
            <consortium name="The Broad Institute Genome Sequencing Center for Infectious Disease"/>
            <person name="Wu L."/>
            <person name="Ma J."/>
        </authorList>
    </citation>
    <scope>NUCLEOTIDE SEQUENCE [LARGE SCALE GENOMIC DNA]</scope>
    <source>
        <strain evidence="4">CCM 8749</strain>
    </source>
</reference>
<gene>
    <name evidence="3" type="ORF">ACFPXP_15095</name>
</gene>
<dbReference type="SUPFAM" id="SSF56059">
    <property type="entry name" value="Glutathione synthetase ATP-binding domain-like"/>
    <property type="match status" value="1"/>
</dbReference>
<organism evidence="3 4">
    <name type="scientific">Marinicrinis lubricantis</name>
    <dbReference type="NCBI Taxonomy" id="2086470"/>
    <lineage>
        <taxon>Bacteria</taxon>
        <taxon>Bacillati</taxon>
        <taxon>Bacillota</taxon>
        <taxon>Bacilli</taxon>
        <taxon>Bacillales</taxon>
        <taxon>Paenibacillaceae</taxon>
    </lineage>
</organism>
<name>A0ABW1IRJ7_9BACL</name>
<evidence type="ECO:0000256" key="1">
    <source>
        <dbReference type="PROSITE-ProRule" id="PRU00409"/>
    </source>
</evidence>
<evidence type="ECO:0000259" key="2">
    <source>
        <dbReference type="PROSITE" id="PS50975"/>
    </source>
</evidence>
<accession>A0ABW1IRJ7</accession>
<keyword evidence="1" id="KW-0547">Nucleotide-binding</keyword>
<sequence>MKTDRFISGLLGIDRPKLWYSNINWEQKSNIGVRLPQFQNATTDSLMNQMHIHQIYLADSQDEVIVQESPEPEFLSYLEERGIHIPKLLIGHPDEFAGRLKGTYTIPYLMDTQQSEFISSNGGLRIGPPPELALKLNNKIYTRLFCEKNSIPVSDGIVCTRYDQLEEAFRKLQEMTYAERYVLKTAYGSSGKNLFHIRSRKEFDFILTYLSRQRHLEDFMVSIERWHEVEYNLNAQLLLWDGECHVLAVTEQDNNDVGVYRGSDLNPPIPKHVMEHYLQELKWLGQLLLQEGYEGFMGVDSMMDKQGRLIPVIEINARLTMVTYTLSIRKKLLADGFPHICVQFFDVKSSRRKEFSVLRKQVEMITASDSGGSLIYGFHEVFEPKQQMYVYRIFMMFWEKDRHQLETMVQRTEQIMNPKTLTEMR</sequence>
<dbReference type="InterPro" id="IPR011761">
    <property type="entry name" value="ATP-grasp"/>
</dbReference>
<evidence type="ECO:0000313" key="3">
    <source>
        <dbReference type="EMBL" id="MFC5987730.1"/>
    </source>
</evidence>
<keyword evidence="4" id="KW-1185">Reference proteome</keyword>
<dbReference type="PROSITE" id="PS50975">
    <property type="entry name" value="ATP_GRASP"/>
    <property type="match status" value="1"/>
</dbReference>
<feature type="domain" description="ATP-grasp" evidence="2">
    <location>
        <begin position="143"/>
        <end position="346"/>
    </location>
</feature>
<dbReference type="RefSeq" id="WP_379895143.1">
    <property type="nucleotide sequence ID" value="NZ_CBCSCT010000032.1"/>
</dbReference>
<dbReference type="InterPro" id="IPR003806">
    <property type="entry name" value="ATP-grasp_PylC-type"/>
</dbReference>
<dbReference type="EMBL" id="JBHSQV010000169">
    <property type="protein sequence ID" value="MFC5987730.1"/>
    <property type="molecule type" value="Genomic_DNA"/>
</dbReference>
<proteinExistence type="predicted"/>
<protein>
    <submittedName>
        <fullName evidence="3">ATP-grasp domain-containing protein</fullName>
    </submittedName>
</protein>
<dbReference type="Gene3D" id="3.30.470.20">
    <property type="entry name" value="ATP-grasp fold, B domain"/>
    <property type="match status" value="1"/>
</dbReference>
<comment type="caution">
    <text evidence="3">The sequence shown here is derived from an EMBL/GenBank/DDBJ whole genome shotgun (WGS) entry which is preliminary data.</text>
</comment>
<dbReference type="Proteomes" id="UP001596250">
    <property type="component" value="Unassembled WGS sequence"/>
</dbReference>
<dbReference type="Pfam" id="PF02655">
    <property type="entry name" value="ATP-grasp_3"/>
    <property type="match status" value="1"/>
</dbReference>